<proteinExistence type="predicted"/>
<dbReference type="EMBL" id="GGEC01082574">
    <property type="protein sequence ID" value="MBX63058.1"/>
    <property type="molecule type" value="Transcribed_RNA"/>
</dbReference>
<protein>
    <submittedName>
        <fullName evidence="1">Uncharacterized protein</fullName>
    </submittedName>
</protein>
<evidence type="ECO:0000313" key="1">
    <source>
        <dbReference type="EMBL" id="MBX63058.1"/>
    </source>
</evidence>
<reference evidence="1" key="1">
    <citation type="submission" date="2018-02" db="EMBL/GenBank/DDBJ databases">
        <title>Rhizophora mucronata_Transcriptome.</title>
        <authorList>
            <person name="Meera S.P."/>
            <person name="Sreeshan A."/>
            <person name="Augustine A."/>
        </authorList>
    </citation>
    <scope>NUCLEOTIDE SEQUENCE</scope>
    <source>
        <tissue evidence="1">Leaf</tissue>
    </source>
</reference>
<dbReference type="AlphaFoldDB" id="A0A2P2Q7U2"/>
<name>A0A2P2Q7U2_RHIMU</name>
<organism evidence="1">
    <name type="scientific">Rhizophora mucronata</name>
    <name type="common">Asiatic mangrove</name>
    <dbReference type="NCBI Taxonomy" id="61149"/>
    <lineage>
        <taxon>Eukaryota</taxon>
        <taxon>Viridiplantae</taxon>
        <taxon>Streptophyta</taxon>
        <taxon>Embryophyta</taxon>
        <taxon>Tracheophyta</taxon>
        <taxon>Spermatophyta</taxon>
        <taxon>Magnoliopsida</taxon>
        <taxon>eudicotyledons</taxon>
        <taxon>Gunneridae</taxon>
        <taxon>Pentapetalae</taxon>
        <taxon>rosids</taxon>
        <taxon>fabids</taxon>
        <taxon>Malpighiales</taxon>
        <taxon>Rhizophoraceae</taxon>
        <taxon>Rhizophora</taxon>
    </lineage>
</organism>
<sequence>MLFLLLNKQLLRWTLKWPLFYIKSGCI</sequence>
<accession>A0A2P2Q7U2</accession>